<evidence type="ECO:0000313" key="3">
    <source>
        <dbReference type="EMBL" id="KAJ0194446.1"/>
    </source>
</evidence>
<organism evidence="3 4">
    <name type="scientific">Lactuca sativa</name>
    <name type="common">Garden lettuce</name>
    <dbReference type="NCBI Taxonomy" id="4236"/>
    <lineage>
        <taxon>Eukaryota</taxon>
        <taxon>Viridiplantae</taxon>
        <taxon>Streptophyta</taxon>
        <taxon>Embryophyta</taxon>
        <taxon>Tracheophyta</taxon>
        <taxon>Spermatophyta</taxon>
        <taxon>Magnoliopsida</taxon>
        <taxon>eudicotyledons</taxon>
        <taxon>Gunneridae</taxon>
        <taxon>Pentapetalae</taxon>
        <taxon>asterids</taxon>
        <taxon>campanulids</taxon>
        <taxon>Asterales</taxon>
        <taxon>Asteraceae</taxon>
        <taxon>Cichorioideae</taxon>
        <taxon>Cichorieae</taxon>
        <taxon>Lactucinae</taxon>
        <taxon>Lactuca</taxon>
    </lineage>
</organism>
<name>A0A9R1UVB8_LACSA</name>
<dbReference type="PANTHER" id="PTHR47718:SF12">
    <property type="entry name" value="PROTEIN FAR1-RELATED SEQUENCE"/>
    <property type="match status" value="1"/>
</dbReference>
<dbReference type="Pfam" id="PF10551">
    <property type="entry name" value="MULE"/>
    <property type="match status" value="1"/>
</dbReference>
<feature type="domain" description="MULE transposase" evidence="2">
    <location>
        <begin position="163"/>
        <end position="248"/>
    </location>
</feature>
<comment type="caution">
    <text evidence="3">The sequence shown here is derived from an EMBL/GenBank/DDBJ whole genome shotgun (WGS) entry which is preliminary data.</text>
</comment>
<evidence type="ECO:0008006" key="5">
    <source>
        <dbReference type="Google" id="ProtNLM"/>
    </source>
</evidence>
<dbReference type="Proteomes" id="UP000235145">
    <property type="component" value="Unassembled WGS sequence"/>
</dbReference>
<dbReference type="InterPro" id="IPR004330">
    <property type="entry name" value="FAR1_DNA_bnd_dom"/>
</dbReference>
<protein>
    <recommendedName>
        <fullName evidence="5">Protein FAR1-RELATED SEQUENCE</fullName>
    </recommendedName>
</protein>
<reference evidence="3 4" key="1">
    <citation type="journal article" date="2017" name="Nat. Commun.">
        <title>Genome assembly with in vitro proximity ligation data and whole-genome triplication in lettuce.</title>
        <authorList>
            <person name="Reyes-Chin-Wo S."/>
            <person name="Wang Z."/>
            <person name="Yang X."/>
            <person name="Kozik A."/>
            <person name="Arikit S."/>
            <person name="Song C."/>
            <person name="Xia L."/>
            <person name="Froenicke L."/>
            <person name="Lavelle D.O."/>
            <person name="Truco M.J."/>
            <person name="Xia R."/>
            <person name="Zhu S."/>
            <person name="Xu C."/>
            <person name="Xu H."/>
            <person name="Xu X."/>
            <person name="Cox K."/>
            <person name="Korf I."/>
            <person name="Meyers B.C."/>
            <person name="Michelmore R.W."/>
        </authorList>
    </citation>
    <scope>NUCLEOTIDE SEQUENCE [LARGE SCALE GENOMIC DNA]</scope>
    <source>
        <strain evidence="4">cv. Salinas</strain>
        <tissue evidence="3">Seedlings</tissue>
    </source>
</reference>
<proteinExistence type="predicted"/>
<dbReference type="EMBL" id="NBSK02000008">
    <property type="protein sequence ID" value="KAJ0194446.1"/>
    <property type="molecule type" value="Genomic_DNA"/>
</dbReference>
<evidence type="ECO:0000313" key="4">
    <source>
        <dbReference type="Proteomes" id="UP000235145"/>
    </source>
</evidence>
<accession>A0A9R1UVB8</accession>
<dbReference type="AlphaFoldDB" id="A0A9R1UVB8"/>
<dbReference type="PANTHER" id="PTHR47718">
    <property type="entry name" value="OS01G0519700 PROTEIN"/>
    <property type="match status" value="1"/>
</dbReference>
<feature type="domain" description="FAR1" evidence="1">
    <location>
        <begin position="48"/>
        <end position="137"/>
    </location>
</feature>
<evidence type="ECO:0000259" key="1">
    <source>
        <dbReference type="Pfam" id="PF03101"/>
    </source>
</evidence>
<dbReference type="Pfam" id="PF03101">
    <property type="entry name" value="FAR1"/>
    <property type="match status" value="1"/>
</dbReference>
<dbReference type="InterPro" id="IPR018289">
    <property type="entry name" value="MULE_transposase_dom"/>
</dbReference>
<evidence type="ECO:0000259" key="2">
    <source>
        <dbReference type="Pfam" id="PF10551"/>
    </source>
</evidence>
<gene>
    <name evidence="3" type="ORF">LSAT_V11C800394700</name>
</gene>
<keyword evidence="4" id="KW-1185">Reference proteome</keyword>
<sequence length="366" mass="42485">MFLLSEQSVVDHDYVSPGSSLYWTPEVSDHIKPKIKSIHDSYANNVRMYRNYALEAVFDVRLGTLITSMLGVITQRHLFCNREGKPNTSKFDTLNIQHNKFKRRKDSFRVECKAKIVLNIIPGTEKYVVHDFTEKHCPALFSKETIHLSRAKRKLDYAQESFIHNMYNKVFVPLTSIDNHKKCVTFGVGLLSKEVYDSYSLLVKAFLKTFTKPPTLILSDQDPTLSKAIKELIPTTQHIICMWHITKKLPKRQTQKETVDETVQEYHYDRVLKDTEFKYIDDCPSNELPTRDTYYKNLLKVSIPDVVDIENPSDIRNKGSGSRGKRLKSKKEMLQVQGLKPKRLCASCQQMVNYDKRNCPLKNKEN</sequence>